<reference evidence="3" key="1">
    <citation type="journal article" date="2015" name="J. Biotechnol.">
        <title>Complete genome sequence of Streptomyces ambofaciens ATCC 23877, the spiramycin producer.</title>
        <authorList>
            <person name="Thibessard A."/>
            <person name="Haas D."/>
            <person name="Gerbaud C."/>
            <person name="Aigle B."/>
            <person name="Lautru S."/>
            <person name="Pernodet J.L."/>
            <person name="Leblond P."/>
        </authorList>
    </citation>
    <scope>NUCLEOTIDE SEQUENCE [LARGE SCALE GENOMIC DNA]</scope>
    <source>
        <strain evidence="3">ATCC 23877 / 3486 / DSM 40053 / JCM 4204 / NBRC 12836 / NRRL B-2516</strain>
    </source>
</reference>
<name>A0A0K2B3M8_STRA7</name>
<dbReference type="AlphaFoldDB" id="A0A0K2B3M8"/>
<sequence>MRRKPEIQGAEGPPGRLPDRSAVEPWDRGATREAGRGRAPEQAAGGEGRARTVRRRAGGGRRRGAPRVSA</sequence>
<evidence type="ECO:0000256" key="1">
    <source>
        <dbReference type="SAM" id="MobiDB-lite"/>
    </source>
</evidence>
<dbReference type="KEGG" id="samb:SAM23877_6778"/>
<accession>A0A0K2B3M8</accession>
<feature type="compositionally biased region" description="Basic and acidic residues" evidence="1">
    <location>
        <begin position="17"/>
        <end position="39"/>
    </location>
</feature>
<protein>
    <submittedName>
        <fullName evidence="2">Uncharacterized protein</fullName>
    </submittedName>
</protein>
<dbReference type="EMBL" id="CP012382">
    <property type="protein sequence ID" value="AKZ59823.1"/>
    <property type="molecule type" value="Genomic_DNA"/>
</dbReference>
<dbReference type="Proteomes" id="UP000061018">
    <property type="component" value="Chromosome"/>
</dbReference>
<evidence type="ECO:0000313" key="3">
    <source>
        <dbReference type="Proteomes" id="UP000061018"/>
    </source>
</evidence>
<evidence type="ECO:0000313" key="2">
    <source>
        <dbReference type="EMBL" id="AKZ59823.1"/>
    </source>
</evidence>
<proteinExistence type="predicted"/>
<feature type="region of interest" description="Disordered" evidence="1">
    <location>
        <begin position="1"/>
        <end position="70"/>
    </location>
</feature>
<organism evidence="2 3">
    <name type="scientific">Streptomyces ambofaciens (strain ATCC 23877 / 3486 / DSM 40053 / JCM 4204 / NBRC 12836 / NRRL B-2516)</name>
    <dbReference type="NCBI Taxonomy" id="278992"/>
    <lineage>
        <taxon>Bacteria</taxon>
        <taxon>Bacillati</taxon>
        <taxon>Actinomycetota</taxon>
        <taxon>Actinomycetes</taxon>
        <taxon>Kitasatosporales</taxon>
        <taxon>Streptomycetaceae</taxon>
        <taxon>Streptomyces</taxon>
    </lineage>
</organism>
<gene>
    <name evidence="2" type="ORF">SAM23877_6778</name>
</gene>
<feature type="compositionally biased region" description="Basic residues" evidence="1">
    <location>
        <begin position="51"/>
        <end position="70"/>
    </location>
</feature>